<gene>
    <name evidence="1" type="ORF">MGAL_10B002866</name>
</gene>
<comment type="caution">
    <text evidence="1">The sequence shown here is derived from an EMBL/GenBank/DDBJ whole genome shotgun (WGS) entry which is preliminary data.</text>
</comment>
<dbReference type="PANTHER" id="PTHR36960">
    <property type="entry name" value="SI:DKEY-32E6.3"/>
    <property type="match status" value="1"/>
</dbReference>
<dbReference type="Proteomes" id="UP000596742">
    <property type="component" value="Unassembled WGS sequence"/>
</dbReference>
<keyword evidence="2" id="KW-1185">Reference proteome</keyword>
<accession>A0A8B6C3D5</accession>
<dbReference type="EMBL" id="UYJE01001078">
    <property type="protein sequence ID" value="VDH98991.1"/>
    <property type="molecule type" value="Genomic_DNA"/>
</dbReference>
<reference evidence="1" key="1">
    <citation type="submission" date="2018-11" db="EMBL/GenBank/DDBJ databases">
        <authorList>
            <person name="Alioto T."/>
            <person name="Alioto T."/>
        </authorList>
    </citation>
    <scope>NUCLEOTIDE SEQUENCE</scope>
</reference>
<evidence type="ECO:0000313" key="2">
    <source>
        <dbReference type="Proteomes" id="UP000596742"/>
    </source>
</evidence>
<name>A0A8B6C3D5_MYTGA</name>
<proteinExistence type="predicted"/>
<sequence>MENGRNIMTLDSDTNISPKGGCVSQIDNCDSKMEEDIVGVNGKKRKLVVHFDLRNTVLVSDSVTNVTMEQALNSFLTGVVWGRDLENGTWRWHSYIPSLTPPAEGTTTFYKYLERKLVKTPKDRTLLRIATGDFAHSDIGKGFLPYFDSHIDKMKWKHSEVPQSGKLTMSGSDGKHYHYILPSVYKAIHQLHEDGRDFAIVFRTYGLDTANVISSVKFGLAGNHPGFPEDLQLPVNQLVGKVKRGDNQSIEFMTYMDDSTVKEFKNDRDIYNMLSKSQGISGYMDDFQYWQDNGYMYSTAKPLYIDPFDTSVQHIFFDDNFRKYENDSIVDVRLFDSAGCRNAKSVLRPEIEKFENLCVVQADLMTAIDDGDYFLKCIRNCEEKYTQYLKKFHGIV</sequence>
<protein>
    <submittedName>
        <fullName evidence="1">TELO2-interacting protein 1</fullName>
    </submittedName>
</protein>
<dbReference type="AlphaFoldDB" id="A0A8B6C3D5"/>
<evidence type="ECO:0000313" key="1">
    <source>
        <dbReference type="EMBL" id="VDH98991.1"/>
    </source>
</evidence>
<dbReference type="OrthoDB" id="417678at2759"/>
<dbReference type="PANTHER" id="PTHR36960:SF1">
    <property type="entry name" value="SI:DKEY-32E6.3"/>
    <property type="match status" value="1"/>
</dbReference>
<organism evidence="1 2">
    <name type="scientific">Mytilus galloprovincialis</name>
    <name type="common">Mediterranean mussel</name>
    <dbReference type="NCBI Taxonomy" id="29158"/>
    <lineage>
        <taxon>Eukaryota</taxon>
        <taxon>Metazoa</taxon>
        <taxon>Spiralia</taxon>
        <taxon>Lophotrochozoa</taxon>
        <taxon>Mollusca</taxon>
        <taxon>Bivalvia</taxon>
        <taxon>Autobranchia</taxon>
        <taxon>Pteriomorphia</taxon>
        <taxon>Mytilida</taxon>
        <taxon>Mytiloidea</taxon>
        <taxon>Mytilidae</taxon>
        <taxon>Mytilinae</taxon>
        <taxon>Mytilus</taxon>
    </lineage>
</organism>